<keyword evidence="1" id="KW-0472">Membrane</keyword>
<keyword evidence="1" id="KW-0812">Transmembrane</keyword>
<reference evidence="2" key="1">
    <citation type="journal article" date="2012" name="Proc. Natl. Acad. Sci. U.S.A.">
        <title>Antigenic diversity is generated by distinct evolutionary mechanisms in African trypanosome species.</title>
        <authorList>
            <person name="Jackson A.P."/>
            <person name="Berry A."/>
            <person name="Aslett M."/>
            <person name="Allison H.C."/>
            <person name="Burton P."/>
            <person name="Vavrova-Anderson J."/>
            <person name="Brown R."/>
            <person name="Browne H."/>
            <person name="Corton N."/>
            <person name="Hauser H."/>
            <person name="Gamble J."/>
            <person name="Gilderthorp R."/>
            <person name="Marcello L."/>
            <person name="McQuillan J."/>
            <person name="Otto T.D."/>
            <person name="Quail M.A."/>
            <person name="Sanders M.J."/>
            <person name="van Tonder A."/>
            <person name="Ginger M.L."/>
            <person name="Field M.C."/>
            <person name="Barry J.D."/>
            <person name="Hertz-Fowler C."/>
            <person name="Berriman M."/>
        </authorList>
    </citation>
    <scope>NUCLEOTIDE SEQUENCE</scope>
    <source>
        <strain evidence="2">IL3000</strain>
    </source>
</reference>
<proteinExistence type="predicted"/>
<accession>G0V3A9</accession>
<evidence type="ECO:0000256" key="1">
    <source>
        <dbReference type="SAM" id="Phobius"/>
    </source>
</evidence>
<feature type="transmembrane region" description="Helical" evidence="1">
    <location>
        <begin position="27"/>
        <end position="48"/>
    </location>
</feature>
<keyword evidence="1" id="KW-1133">Transmembrane helix</keyword>
<evidence type="ECO:0000313" key="2">
    <source>
        <dbReference type="EMBL" id="CCC96132.1"/>
    </source>
</evidence>
<sequence>MNSTEELLKLHECSDPTMHTLLSNFEFILLVLFAVLCQCAVCTVLGYVGGDCPSSLLFPFPAVKTAVEGVAERLGPLLWRRQQVWVGVDYEDDGVDYDYFQSAQWKEDDA</sequence>
<protein>
    <submittedName>
        <fullName evidence="2">Uncharacterized protein</fullName>
    </submittedName>
</protein>
<dbReference type="EMBL" id="HE575324">
    <property type="protein sequence ID" value="CCC96132.1"/>
    <property type="molecule type" value="Genomic_DNA"/>
</dbReference>
<organism evidence="2">
    <name type="scientific">Trypanosoma congolense (strain IL3000)</name>
    <dbReference type="NCBI Taxonomy" id="1068625"/>
    <lineage>
        <taxon>Eukaryota</taxon>
        <taxon>Discoba</taxon>
        <taxon>Euglenozoa</taxon>
        <taxon>Kinetoplastea</taxon>
        <taxon>Metakinetoplastina</taxon>
        <taxon>Trypanosomatida</taxon>
        <taxon>Trypanosomatidae</taxon>
        <taxon>Trypanosoma</taxon>
        <taxon>Nannomonas</taxon>
    </lineage>
</organism>
<dbReference type="AlphaFoldDB" id="G0V3A9"/>
<name>G0V3A9_TRYCI</name>
<gene>
    <name evidence="2" type="ORF">TCIL3000_11_16440</name>
</gene>